<evidence type="ECO:0000313" key="2">
    <source>
        <dbReference type="Proteomes" id="UP001309876"/>
    </source>
</evidence>
<dbReference type="Proteomes" id="UP001309876">
    <property type="component" value="Unassembled WGS sequence"/>
</dbReference>
<gene>
    <name evidence="1" type="ORF">LTR05_008731</name>
</gene>
<evidence type="ECO:0000313" key="1">
    <source>
        <dbReference type="EMBL" id="KAK5080220.1"/>
    </source>
</evidence>
<protein>
    <submittedName>
        <fullName evidence="1">Uncharacterized protein</fullName>
    </submittedName>
</protein>
<accession>A0AAN7PJG4</accession>
<comment type="caution">
    <text evidence="1">The sequence shown here is derived from an EMBL/GenBank/DDBJ whole genome shotgun (WGS) entry which is preliminary data.</text>
</comment>
<keyword evidence="2" id="KW-1185">Reference proteome</keyword>
<dbReference type="AlphaFoldDB" id="A0AAN7PJG4"/>
<organism evidence="1 2">
    <name type="scientific">Lithohypha guttulata</name>
    <dbReference type="NCBI Taxonomy" id="1690604"/>
    <lineage>
        <taxon>Eukaryota</taxon>
        <taxon>Fungi</taxon>
        <taxon>Dikarya</taxon>
        <taxon>Ascomycota</taxon>
        <taxon>Pezizomycotina</taxon>
        <taxon>Eurotiomycetes</taxon>
        <taxon>Chaetothyriomycetidae</taxon>
        <taxon>Chaetothyriales</taxon>
        <taxon>Trichomeriaceae</taxon>
        <taxon>Lithohypha</taxon>
    </lineage>
</organism>
<proteinExistence type="predicted"/>
<dbReference type="EMBL" id="JAVRRJ010000018">
    <property type="protein sequence ID" value="KAK5080220.1"/>
    <property type="molecule type" value="Genomic_DNA"/>
</dbReference>
<reference evidence="1 2" key="1">
    <citation type="submission" date="2023-08" db="EMBL/GenBank/DDBJ databases">
        <title>Black Yeasts Isolated from many extreme environments.</title>
        <authorList>
            <person name="Coleine C."/>
            <person name="Stajich J.E."/>
            <person name="Selbmann L."/>
        </authorList>
    </citation>
    <scope>NUCLEOTIDE SEQUENCE [LARGE SCALE GENOMIC DNA]</scope>
    <source>
        <strain evidence="1 2">CCFEE 5910</strain>
    </source>
</reference>
<name>A0AAN7PJG4_9EURO</name>
<sequence length="296" mass="33610">MLRERVLMNTAAVADTTIAAAIYIWAANLYLADESSLRQHANTVRALVDARDGLFSLGMSGSIANLFQWVEIMNNIRLNSPCNYPDERVLAYPRSSGRRYGTFWESDEVKKFGVEGEAVITACRECCRCLDLIENDADDVMAPKTYWYLYQRTAQLYQENSRLRTKYAQTHTAQECMVLAVDILKLIAFNGGQTRPPRRSLTFQANNLGTGGSTAWQEHVEMLIWLVMIAALASPGTEQRQWCYEVLQGALECKLGTRGKWPSDWQHQLWSALARFGWSTLPPFDHIEVLWQNLGS</sequence>